<dbReference type="STRING" id="207559.Dde_2375"/>
<keyword evidence="3" id="KW-1185">Reference proteome</keyword>
<dbReference type="eggNOG" id="COG2608">
    <property type="taxonomic scope" value="Bacteria"/>
</dbReference>
<dbReference type="AlphaFoldDB" id="Q30YS4"/>
<dbReference type="HOGENOM" id="CLU_134973_13_1_7"/>
<evidence type="ECO:0000313" key="2">
    <source>
        <dbReference type="EMBL" id="ABB39172.1"/>
    </source>
</evidence>
<gene>
    <name evidence="2" type="ordered locus">Dde_2375</name>
</gene>
<dbReference type="InterPro" id="IPR036163">
    <property type="entry name" value="HMA_dom_sf"/>
</dbReference>
<feature type="domain" description="HMA" evidence="1">
    <location>
        <begin position="1"/>
        <end position="65"/>
    </location>
</feature>
<organism evidence="2 3">
    <name type="scientific">Oleidesulfovibrio alaskensis (strain ATCC BAA-1058 / DSM 17464 / G20)</name>
    <name type="common">Desulfovibrio alaskensis</name>
    <dbReference type="NCBI Taxonomy" id="207559"/>
    <lineage>
        <taxon>Bacteria</taxon>
        <taxon>Pseudomonadati</taxon>
        <taxon>Thermodesulfobacteriota</taxon>
        <taxon>Desulfovibrionia</taxon>
        <taxon>Desulfovibrionales</taxon>
        <taxon>Desulfovibrionaceae</taxon>
        <taxon>Oleidesulfovibrio</taxon>
    </lineage>
</organism>
<protein>
    <submittedName>
        <fullName evidence="2">Heavy metal-binding domain-containing protein</fullName>
    </submittedName>
</protein>
<sequence length="67" mass="7360">MKKMKVRGMQTPDCAATLTKSIETVDGVEDVHINLATGEITYGPAECVDMSLVKEQVRKAGYEVEED</sequence>
<proteinExistence type="predicted"/>
<dbReference type="RefSeq" id="WP_011368248.1">
    <property type="nucleotide sequence ID" value="NC_007519.1"/>
</dbReference>
<evidence type="ECO:0000313" key="3">
    <source>
        <dbReference type="Proteomes" id="UP000002710"/>
    </source>
</evidence>
<dbReference type="Proteomes" id="UP000002710">
    <property type="component" value="Chromosome"/>
</dbReference>
<dbReference type="PROSITE" id="PS50846">
    <property type="entry name" value="HMA_2"/>
    <property type="match status" value="1"/>
</dbReference>
<dbReference type="Pfam" id="PF00403">
    <property type="entry name" value="HMA"/>
    <property type="match status" value="1"/>
</dbReference>
<dbReference type="CDD" id="cd00371">
    <property type="entry name" value="HMA"/>
    <property type="match status" value="1"/>
</dbReference>
<dbReference type="GO" id="GO:0046872">
    <property type="term" value="F:metal ion binding"/>
    <property type="evidence" value="ECO:0007669"/>
    <property type="project" value="InterPro"/>
</dbReference>
<dbReference type="SUPFAM" id="SSF55008">
    <property type="entry name" value="HMA, heavy metal-associated domain"/>
    <property type="match status" value="1"/>
</dbReference>
<accession>Q30YS4</accession>
<dbReference type="InterPro" id="IPR006121">
    <property type="entry name" value="HMA_dom"/>
</dbReference>
<evidence type="ECO:0000259" key="1">
    <source>
        <dbReference type="PROSITE" id="PS50846"/>
    </source>
</evidence>
<name>Q30YS4_OLEA2</name>
<reference evidence="2 3" key="1">
    <citation type="journal article" date="2011" name="J. Bacteriol.">
        <title>Complete genome sequence and updated annotation of Desulfovibrio alaskensis G20.</title>
        <authorList>
            <person name="Hauser L.J."/>
            <person name="Land M.L."/>
            <person name="Brown S.D."/>
            <person name="Larimer F."/>
            <person name="Keller K.L."/>
            <person name="Rapp-Giles B.J."/>
            <person name="Price M.N."/>
            <person name="Lin M."/>
            <person name="Bruce D.C."/>
            <person name="Detter J.C."/>
            <person name="Tapia R."/>
            <person name="Han C.S."/>
            <person name="Goodwin L.A."/>
            <person name="Cheng J.F."/>
            <person name="Pitluck S."/>
            <person name="Copeland A."/>
            <person name="Lucas S."/>
            <person name="Nolan M."/>
            <person name="Lapidus A.L."/>
            <person name="Palumbo A.V."/>
            <person name="Wall J.D."/>
        </authorList>
    </citation>
    <scope>NUCLEOTIDE SEQUENCE [LARGE SCALE GENOMIC DNA]</scope>
    <source>
        <strain evidence="3">ATCC BAA 1058 / DSM 17464 / G20</strain>
    </source>
</reference>
<dbReference type="Gene3D" id="3.30.70.100">
    <property type="match status" value="1"/>
</dbReference>
<dbReference type="EMBL" id="CP000112">
    <property type="protein sequence ID" value="ABB39172.1"/>
    <property type="molecule type" value="Genomic_DNA"/>
</dbReference>
<dbReference type="KEGG" id="dde:Dde_2375"/>